<feature type="transmembrane region" description="Helical" evidence="1">
    <location>
        <begin position="34"/>
        <end position="55"/>
    </location>
</feature>
<reference evidence="3" key="2">
    <citation type="journal article" date="2021" name="PeerJ">
        <title>Extensive microbial diversity within the chicken gut microbiome revealed by metagenomics and culture.</title>
        <authorList>
            <person name="Gilroy R."/>
            <person name="Ravi A."/>
            <person name="Getino M."/>
            <person name="Pursley I."/>
            <person name="Horton D.L."/>
            <person name="Alikhan N.F."/>
            <person name="Baker D."/>
            <person name="Gharbi K."/>
            <person name="Hall N."/>
            <person name="Watson M."/>
            <person name="Adriaenssens E.M."/>
            <person name="Foster-Nyarko E."/>
            <person name="Jarju S."/>
            <person name="Secka A."/>
            <person name="Antonio M."/>
            <person name="Oren A."/>
            <person name="Chaudhuri R.R."/>
            <person name="La Ragione R."/>
            <person name="Hildebrand F."/>
            <person name="Pallen M.J."/>
        </authorList>
    </citation>
    <scope>NUCLEOTIDE SEQUENCE</scope>
    <source>
        <strain evidence="3">ChiW17-6978</strain>
    </source>
</reference>
<dbReference type="PANTHER" id="PTHR31302">
    <property type="entry name" value="TRANSMEMBRANE PROTEIN WITH METALLOPHOSPHOESTERASE DOMAIN-RELATED"/>
    <property type="match status" value="1"/>
</dbReference>
<dbReference type="GO" id="GO:0016787">
    <property type="term" value="F:hydrolase activity"/>
    <property type="evidence" value="ECO:0007669"/>
    <property type="project" value="InterPro"/>
</dbReference>
<evidence type="ECO:0000313" key="4">
    <source>
        <dbReference type="Proteomes" id="UP000886758"/>
    </source>
</evidence>
<proteinExistence type="predicted"/>
<gene>
    <name evidence="3" type="ORF">IAD46_05510</name>
</gene>
<keyword evidence="1" id="KW-0812">Transmembrane</keyword>
<evidence type="ECO:0000256" key="1">
    <source>
        <dbReference type="SAM" id="Phobius"/>
    </source>
</evidence>
<feature type="domain" description="Calcineurin-like phosphoesterase" evidence="2">
    <location>
        <begin position="147"/>
        <end position="310"/>
    </location>
</feature>
<keyword evidence="1" id="KW-0472">Membrane</keyword>
<dbReference type="InterPro" id="IPR004843">
    <property type="entry name" value="Calcineurin-like_PHP"/>
</dbReference>
<protein>
    <submittedName>
        <fullName evidence="3">Metallophosphoesterase</fullName>
    </submittedName>
</protein>
<dbReference type="SUPFAM" id="SSF56300">
    <property type="entry name" value="Metallo-dependent phosphatases"/>
    <property type="match status" value="1"/>
</dbReference>
<feature type="transmembrane region" description="Helical" evidence="1">
    <location>
        <begin position="109"/>
        <end position="131"/>
    </location>
</feature>
<sequence>MTLFWLGVGIVFYYVVLYVITKTFLRILSIKRQYLWRSLLLIIESIPAFCIIDYMHRGNPFICLMSVLGYIIAAFLLYFLIAFALLAIILPLLSVCLNKKYATKVFSKFSLWFCSGISIAVLILGSVFAVFPTVTQTTVFAPIDRDFKIIVLSDIHYGSTGSVVSLKRMVEQVNCLQPDLIILAGDVLDQHVELLSKETFTSAMNTLDATYGVVAVTGNHEFATNTLEQIIDFYDQTSVRLLLDEQLVIADRIRLVGRIDDHDPENRRKPLKDYVEDSILPLLVVDHQPQYFKEAKEIGAFLQLSGHTHNGQIFPGNWILSIYNRLLYDSPSNGMHTYDDFTLAISRGYGTWGFPFRLTGASEILEIILKA</sequence>
<name>A0A9D1GRQ8_9MOLU</name>
<dbReference type="EMBL" id="DVLF01000173">
    <property type="protein sequence ID" value="HIT50467.1"/>
    <property type="molecule type" value="Genomic_DNA"/>
</dbReference>
<evidence type="ECO:0000313" key="3">
    <source>
        <dbReference type="EMBL" id="HIT50467.1"/>
    </source>
</evidence>
<feature type="transmembrane region" description="Helical" evidence="1">
    <location>
        <begin position="67"/>
        <end position="97"/>
    </location>
</feature>
<keyword evidence="1" id="KW-1133">Transmembrane helix</keyword>
<dbReference type="InterPro" id="IPR029052">
    <property type="entry name" value="Metallo-depent_PP-like"/>
</dbReference>
<dbReference type="InterPro" id="IPR051158">
    <property type="entry name" value="Metallophosphoesterase_sf"/>
</dbReference>
<dbReference type="Gene3D" id="3.60.21.10">
    <property type="match status" value="1"/>
</dbReference>
<evidence type="ECO:0000259" key="2">
    <source>
        <dbReference type="Pfam" id="PF00149"/>
    </source>
</evidence>
<feature type="transmembrane region" description="Helical" evidence="1">
    <location>
        <begin position="6"/>
        <end position="25"/>
    </location>
</feature>
<dbReference type="PANTHER" id="PTHR31302:SF0">
    <property type="entry name" value="TRANSMEMBRANE PROTEIN WITH METALLOPHOSPHOESTERASE DOMAIN"/>
    <property type="match status" value="1"/>
</dbReference>
<accession>A0A9D1GRQ8</accession>
<dbReference type="Proteomes" id="UP000886758">
    <property type="component" value="Unassembled WGS sequence"/>
</dbReference>
<dbReference type="AlphaFoldDB" id="A0A9D1GRQ8"/>
<organism evidence="3 4">
    <name type="scientific">Candidatus Pelethenecus faecipullorum</name>
    <dbReference type="NCBI Taxonomy" id="2840900"/>
    <lineage>
        <taxon>Bacteria</taxon>
        <taxon>Bacillati</taxon>
        <taxon>Mycoplasmatota</taxon>
        <taxon>Mollicutes</taxon>
        <taxon>Candidatus Pelethenecus</taxon>
    </lineage>
</organism>
<dbReference type="Pfam" id="PF00149">
    <property type="entry name" value="Metallophos"/>
    <property type="match status" value="1"/>
</dbReference>
<comment type="caution">
    <text evidence="3">The sequence shown here is derived from an EMBL/GenBank/DDBJ whole genome shotgun (WGS) entry which is preliminary data.</text>
</comment>
<reference evidence="3" key="1">
    <citation type="submission" date="2020-10" db="EMBL/GenBank/DDBJ databases">
        <authorList>
            <person name="Gilroy R."/>
        </authorList>
    </citation>
    <scope>NUCLEOTIDE SEQUENCE</scope>
    <source>
        <strain evidence="3">ChiW17-6978</strain>
    </source>
</reference>